<dbReference type="OrthoDB" id="5314201at2759"/>
<evidence type="ECO:0000256" key="2">
    <source>
        <dbReference type="SAM" id="MobiDB-lite"/>
    </source>
</evidence>
<dbReference type="Proteomes" id="UP000005446">
    <property type="component" value="Unassembled WGS sequence"/>
</dbReference>
<dbReference type="EMBL" id="AGUE01000214">
    <property type="protein sequence ID" value="EHK96979.1"/>
    <property type="molecule type" value="Genomic_DNA"/>
</dbReference>
<gene>
    <name evidence="3" type="ORF">M7I_7304</name>
</gene>
<dbReference type="InParanoid" id="H0EWX9"/>
<evidence type="ECO:0000256" key="1">
    <source>
        <dbReference type="SAM" id="Coils"/>
    </source>
</evidence>
<comment type="caution">
    <text evidence="3">The sequence shown here is derived from an EMBL/GenBank/DDBJ whole genome shotgun (WGS) entry which is preliminary data.</text>
</comment>
<keyword evidence="1" id="KW-0175">Coiled coil</keyword>
<sequence>MSDKSLEELVKILLDRDIPFDRDELRSAFKAPESRKAIQEWMQEYLTPETLLTKEEADLYAALTKSGDVERLSSQDLSGVQALNESEIEDAIEELKRSTAAIEKQTESIRLQQNAMRSLVKNEQRAREARASSTAAQHRKWSEESAQVSKAIEELSQNLRYQISDLEQHMKVSETTAKQTVETILTADDKLLASLQKLAADLDPINTEDIETMSRIKELSARLIKHTVEGIRTRLDRIYLEALQSSNITADDNNQENQDLQDELESLYSEILPVAQMSAEQQFLQPALRTMAASSGKSQERAVKAVEYPTKPAPPKPVPTTMP</sequence>
<name>H0EWX9_GLAL7</name>
<feature type="compositionally biased region" description="Pro residues" evidence="2">
    <location>
        <begin position="311"/>
        <end position="323"/>
    </location>
</feature>
<evidence type="ECO:0000313" key="4">
    <source>
        <dbReference type="Proteomes" id="UP000005446"/>
    </source>
</evidence>
<keyword evidence="4" id="KW-1185">Reference proteome</keyword>
<evidence type="ECO:0000313" key="3">
    <source>
        <dbReference type="EMBL" id="EHK96979.1"/>
    </source>
</evidence>
<dbReference type="AlphaFoldDB" id="H0EWX9"/>
<organism evidence="3 4">
    <name type="scientific">Glarea lozoyensis (strain ATCC 74030 / MF5533)</name>
    <dbReference type="NCBI Taxonomy" id="1104152"/>
    <lineage>
        <taxon>Eukaryota</taxon>
        <taxon>Fungi</taxon>
        <taxon>Dikarya</taxon>
        <taxon>Ascomycota</taxon>
        <taxon>Pezizomycotina</taxon>
        <taxon>Leotiomycetes</taxon>
        <taxon>Helotiales</taxon>
        <taxon>Helotiaceae</taxon>
        <taxon>Glarea</taxon>
    </lineage>
</organism>
<proteinExistence type="predicted"/>
<feature type="coiled-coil region" evidence="1">
    <location>
        <begin position="243"/>
        <end position="270"/>
    </location>
</feature>
<reference evidence="3 4" key="1">
    <citation type="journal article" date="2012" name="Eukaryot. Cell">
        <title>Genome sequence of the fungus Glarea lozoyensis: the first genome sequence of a species from the Helotiaceae family.</title>
        <authorList>
            <person name="Youssar L."/>
            <person name="Gruening B.A."/>
            <person name="Erxleben A."/>
            <person name="Guenther S."/>
            <person name="Huettel W."/>
        </authorList>
    </citation>
    <scope>NUCLEOTIDE SEQUENCE [LARGE SCALE GENOMIC DNA]</scope>
    <source>
        <strain evidence="4">ATCC 74030 / MF5533</strain>
    </source>
</reference>
<protein>
    <submittedName>
        <fullName evidence="3">Uncharacterized protein</fullName>
    </submittedName>
</protein>
<dbReference type="HOGENOM" id="CLU_053178_0_0_1"/>
<feature type="region of interest" description="Disordered" evidence="2">
    <location>
        <begin position="292"/>
        <end position="323"/>
    </location>
</feature>
<accession>H0EWX9</accession>